<dbReference type="FunFam" id="3.30.70.660:FF:000002">
    <property type="entry name" value="tRNA pseudouridine synthase"/>
    <property type="match status" value="1"/>
</dbReference>
<dbReference type="GO" id="GO:0031119">
    <property type="term" value="P:tRNA pseudouridine synthesis"/>
    <property type="evidence" value="ECO:0007669"/>
    <property type="project" value="EnsemblFungi"/>
</dbReference>
<comment type="similarity">
    <text evidence="4">Belongs to the tRNA pseudouridine synthase TruA family.</text>
</comment>
<dbReference type="STRING" id="1213859.L2FXK4"/>
<sequence>MATDNPSNSGGSAPAASAPGNGNQNGRQRGGGRNQNKRHPKRKQEQGRSSWSREATDKRGRNTEYQEFKRRKVNEDGEAEQTVNPFSAEEIAAEARRPKRKVAVMVGYSGTGYKGMQINNEEKTIEGDLFKAFVAAGAISKANADDHKKSSLVRCARTDKGVHAAGNVISLKLIIEDEDVVEKINAALPEQIRVWGIQRTNNSFSCYQTCDSRWYEYLMPTYCLLPPHPDSFLWKQLVEKAKEHGHYEEFQSKLADVIKYWEEVDEKDIKPILAKLDPETKAKVLERIHADEKPEGDDAAYINAKRRYRVTPERLNQLQAALNEYCGTINFHNYTVQKTFKDPSAKRHIKSFKVNMSPIQIRDTEWVSLKVHGQSFMMHQIRKMVGMASLVVRCGTPLERVRQSYGPTRIAIPKAPGLGLLLERPVFDAYNRRAQDNFGKETIDFTKYDDKLQAFKDKQIYQRIFEVEEQENV</sequence>
<dbReference type="GO" id="GO:0005634">
    <property type="term" value="C:nucleus"/>
    <property type="evidence" value="ECO:0007669"/>
    <property type="project" value="UniProtKB-SubCell"/>
</dbReference>
<dbReference type="InterPro" id="IPR041708">
    <property type="entry name" value="PUS1/PUS2-like"/>
</dbReference>
<feature type="region of interest" description="Disordered" evidence="16">
    <location>
        <begin position="1"/>
        <end position="85"/>
    </location>
</feature>
<dbReference type="SMR" id="L2FXK4"/>
<evidence type="ECO:0000256" key="5">
    <source>
        <dbReference type="ARBA" id="ARBA00022664"/>
    </source>
</evidence>
<dbReference type="InterPro" id="IPR020103">
    <property type="entry name" value="PsdUridine_synth_cat_dom_sf"/>
</dbReference>
<dbReference type="Gene3D" id="3.30.70.580">
    <property type="entry name" value="Pseudouridine synthase I, catalytic domain, N-terminal subdomain"/>
    <property type="match status" value="1"/>
</dbReference>
<feature type="active site" description="Nucleophile" evidence="14">
    <location>
        <position position="159"/>
    </location>
</feature>
<feature type="compositionally biased region" description="Basic and acidic residues" evidence="16">
    <location>
        <begin position="54"/>
        <end position="68"/>
    </location>
</feature>
<evidence type="ECO:0000256" key="9">
    <source>
        <dbReference type="ARBA" id="ARBA00036943"/>
    </source>
</evidence>
<keyword evidence="7" id="KW-0413">Isomerase</keyword>
<comment type="catalytic activity">
    <reaction evidence="2">
        <text>uridine in snRNA = pseudouridine in snRNA</text>
        <dbReference type="Rhea" id="RHEA:51124"/>
        <dbReference type="Rhea" id="RHEA-COMP:12891"/>
        <dbReference type="Rhea" id="RHEA-COMP:12892"/>
        <dbReference type="ChEBI" id="CHEBI:65314"/>
        <dbReference type="ChEBI" id="CHEBI:65315"/>
    </reaction>
</comment>
<dbReference type="InterPro" id="IPR020095">
    <property type="entry name" value="PsdUridine_synth_TruA_C"/>
</dbReference>
<comment type="subcellular location">
    <subcellularLocation>
        <location evidence="3">Nucleus</location>
    </subcellularLocation>
</comment>
<dbReference type="HOGENOM" id="CLU_021971_1_0_1"/>
<evidence type="ECO:0000256" key="14">
    <source>
        <dbReference type="PIRSR" id="PIRSR641708-1"/>
    </source>
</evidence>
<evidence type="ECO:0000313" key="18">
    <source>
        <dbReference type="EMBL" id="ELA31077.1"/>
    </source>
</evidence>
<evidence type="ECO:0000256" key="8">
    <source>
        <dbReference type="ARBA" id="ARBA00023242"/>
    </source>
</evidence>
<comment type="catalytic activity">
    <reaction evidence="9">
        <text>a uridine in tRNA = a pseudouridine in tRNA</text>
        <dbReference type="Rhea" id="RHEA:54572"/>
        <dbReference type="Rhea" id="RHEA-COMP:13339"/>
        <dbReference type="Rhea" id="RHEA-COMP:13934"/>
        <dbReference type="ChEBI" id="CHEBI:65314"/>
        <dbReference type="ChEBI" id="CHEBI:65315"/>
    </reaction>
</comment>
<proteinExistence type="inferred from homology"/>
<comment type="catalytic activity">
    <reaction evidence="1">
        <text>a uridine in mRNA = a pseudouridine in mRNA</text>
        <dbReference type="Rhea" id="RHEA:56644"/>
        <dbReference type="Rhea" id="RHEA-COMP:14658"/>
        <dbReference type="Rhea" id="RHEA-COMP:14659"/>
        <dbReference type="ChEBI" id="CHEBI:65314"/>
        <dbReference type="ChEBI" id="CHEBI:65315"/>
    </reaction>
</comment>
<reference evidence="18" key="1">
    <citation type="submission" date="2012-08" db="EMBL/GenBank/DDBJ databases">
        <title>Genome analysis of Colletotrichum orbiculare and Colletotrichum fructicola.</title>
        <authorList>
            <person name="Gan P.H.P."/>
            <person name="Ikeda K."/>
            <person name="Irieda H."/>
            <person name="Narusaka M."/>
            <person name="O'Connell R.J."/>
            <person name="Narusaka Y."/>
            <person name="Takano Y."/>
            <person name="Kubo Y."/>
            <person name="Shirasu K."/>
        </authorList>
    </citation>
    <scope>NUCLEOTIDE SEQUENCE</scope>
    <source>
        <strain evidence="18">Nara gc5</strain>
    </source>
</reference>
<evidence type="ECO:0000256" key="16">
    <source>
        <dbReference type="SAM" id="MobiDB-lite"/>
    </source>
</evidence>
<dbReference type="AlphaFoldDB" id="L2FXK4"/>
<name>L2FXK4_COLFN</name>
<organism evidence="18">
    <name type="scientific">Colletotrichum fructicola (strain Nara gc5)</name>
    <name type="common">Anthracnose fungus</name>
    <name type="synonym">Colletotrichum gloeosporioides (strain Nara gc5)</name>
    <dbReference type="NCBI Taxonomy" id="1213859"/>
    <lineage>
        <taxon>Eukaryota</taxon>
        <taxon>Fungi</taxon>
        <taxon>Dikarya</taxon>
        <taxon>Ascomycota</taxon>
        <taxon>Pezizomycotina</taxon>
        <taxon>Sordariomycetes</taxon>
        <taxon>Hypocreomycetidae</taxon>
        <taxon>Glomerellales</taxon>
        <taxon>Glomerellaceae</taxon>
        <taxon>Colletotrichum</taxon>
        <taxon>Colletotrichum gloeosporioides species complex</taxon>
    </lineage>
</organism>
<evidence type="ECO:0000256" key="3">
    <source>
        <dbReference type="ARBA" id="ARBA00004123"/>
    </source>
</evidence>
<dbReference type="GO" id="GO:0031120">
    <property type="term" value="P:snRNA pseudouridine synthesis"/>
    <property type="evidence" value="ECO:0007669"/>
    <property type="project" value="UniProtKB-ARBA"/>
</dbReference>
<dbReference type="PANTHER" id="PTHR11142">
    <property type="entry name" value="PSEUDOURIDYLATE SYNTHASE"/>
    <property type="match status" value="1"/>
</dbReference>
<evidence type="ECO:0000256" key="12">
    <source>
        <dbReference type="ARBA" id="ARBA00079072"/>
    </source>
</evidence>
<dbReference type="GO" id="GO:0006397">
    <property type="term" value="P:mRNA processing"/>
    <property type="evidence" value="ECO:0007669"/>
    <property type="project" value="UniProtKB-KW"/>
</dbReference>
<dbReference type="SUPFAM" id="SSF55120">
    <property type="entry name" value="Pseudouridine synthase"/>
    <property type="match status" value="1"/>
</dbReference>
<dbReference type="PANTHER" id="PTHR11142:SF4">
    <property type="entry name" value="PSEUDOURIDYLATE SYNTHASE 1 HOMOLOG"/>
    <property type="match status" value="1"/>
</dbReference>
<dbReference type="InterPro" id="IPR020094">
    <property type="entry name" value="TruA/RsuA/RluB/E/F_N"/>
</dbReference>
<dbReference type="CDD" id="cd02568">
    <property type="entry name" value="PseudoU_synth_PUS1_PUS2"/>
    <property type="match status" value="1"/>
</dbReference>
<keyword evidence="8" id="KW-0539">Nucleus</keyword>
<evidence type="ECO:0000256" key="15">
    <source>
        <dbReference type="PIRSR" id="PIRSR641708-2"/>
    </source>
</evidence>
<feature type="compositionally biased region" description="Low complexity" evidence="16">
    <location>
        <begin position="1"/>
        <end position="27"/>
    </location>
</feature>
<feature type="domain" description="Pseudouridine synthase I TruA alpha/beta" evidence="17">
    <location>
        <begin position="321"/>
        <end position="428"/>
    </location>
</feature>
<evidence type="ECO:0000256" key="4">
    <source>
        <dbReference type="ARBA" id="ARBA00009375"/>
    </source>
</evidence>
<dbReference type="FunFam" id="3.30.70.580:FF:000002">
    <property type="entry name" value="tRNA pseudouridine synthase"/>
    <property type="match status" value="1"/>
</dbReference>
<dbReference type="InterPro" id="IPR001406">
    <property type="entry name" value="PsdUridine_synth_TruA"/>
</dbReference>
<evidence type="ECO:0000256" key="6">
    <source>
        <dbReference type="ARBA" id="ARBA00022694"/>
    </source>
</evidence>
<evidence type="ECO:0000256" key="2">
    <source>
        <dbReference type="ARBA" id="ARBA00001832"/>
    </source>
</evidence>
<evidence type="ECO:0000259" key="17">
    <source>
        <dbReference type="Pfam" id="PF01416"/>
    </source>
</evidence>
<dbReference type="EMBL" id="KB020769">
    <property type="protein sequence ID" value="ELA31077.1"/>
    <property type="molecule type" value="Genomic_DNA"/>
</dbReference>
<gene>
    <name evidence="18" type="ORF">CGGC5_919</name>
</gene>
<dbReference type="GO" id="GO:0003723">
    <property type="term" value="F:RNA binding"/>
    <property type="evidence" value="ECO:0007669"/>
    <property type="project" value="InterPro"/>
</dbReference>
<protein>
    <recommendedName>
        <fullName evidence="11">tRNA pseudouridine synthase 1</fullName>
    </recommendedName>
    <alternativeName>
        <fullName evidence="12">tRNA pseudouridylate synthase 1</fullName>
    </alternativeName>
    <alternativeName>
        <fullName evidence="13">tRNA-uridine isomerase 1</fullName>
    </alternativeName>
</protein>
<dbReference type="GO" id="GO:0009982">
    <property type="term" value="F:pseudouridine synthase activity"/>
    <property type="evidence" value="ECO:0007669"/>
    <property type="project" value="EnsemblFungi"/>
</dbReference>
<evidence type="ECO:0000256" key="1">
    <source>
        <dbReference type="ARBA" id="ARBA00001166"/>
    </source>
</evidence>
<dbReference type="Pfam" id="PF01416">
    <property type="entry name" value="PseudoU_synth_1"/>
    <property type="match status" value="1"/>
</dbReference>
<comment type="function">
    <text evidence="10">Formation of pseudouridine at positions 27 and 28 in the anticodon stem and loop of transfer RNAs; at positions 34 and 36 of intron-containing precursor tRNA(Ile) and at position 35 in the intron-containing tRNA(Tyr). Catalyzes pseudouridylation at position 44 in U2 snRNA. Also catalyzes pseudouridylation of mRNAs.</text>
</comment>
<dbReference type="GO" id="GO:1990481">
    <property type="term" value="P:mRNA pseudouridine synthesis"/>
    <property type="evidence" value="ECO:0007669"/>
    <property type="project" value="TreeGrafter"/>
</dbReference>
<feature type="binding site" evidence="15">
    <location>
        <position position="215"/>
    </location>
    <ligand>
        <name>substrate</name>
    </ligand>
</feature>
<dbReference type="Gene3D" id="3.30.70.660">
    <property type="entry name" value="Pseudouridine synthase I, catalytic domain, C-terminal subdomain"/>
    <property type="match status" value="1"/>
</dbReference>
<dbReference type="InterPro" id="IPR020097">
    <property type="entry name" value="PsdUridine_synth_TruA_a/b_dom"/>
</dbReference>
<dbReference type="NCBIfam" id="TIGR00071">
    <property type="entry name" value="hisT_truA"/>
    <property type="match status" value="1"/>
</dbReference>
<accession>L2FXK4</accession>
<evidence type="ECO:0000256" key="11">
    <source>
        <dbReference type="ARBA" id="ARBA00073968"/>
    </source>
</evidence>
<keyword evidence="6" id="KW-0819">tRNA processing</keyword>
<evidence type="ECO:0000256" key="10">
    <source>
        <dbReference type="ARBA" id="ARBA00053072"/>
    </source>
</evidence>
<evidence type="ECO:0000256" key="7">
    <source>
        <dbReference type="ARBA" id="ARBA00023235"/>
    </source>
</evidence>
<keyword evidence="5" id="KW-0507">mRNA processing</keyword>
<evidence type="ECO:0000256" key="13">
    <source>
        <dbReference type="ARBA" id="ARBA00080858"/>
    </source>
</evidence>